<keyword evidence="3" id="KW-0732">Signal</keyword>
<evidence type="ECO:0000256" key="5">
    <source>
        <dbReference type="ARBA" id="ARBA00023237"/>
    </source>
</evidence>
<dbReference type="GO" id="GO:0009279">
    <property type="term" value="C:cell outer membrane"/>
    <property type="evidence" value="ECO:0007669"/>
    <property type="project" value="UniProtKB-SubCell"/>
</dbReference>
<dbReference type="Pfam" id="PF14322">
    <property type="entry name" value="SusD-like_3"/>
    <property type="match status" value="1"/>
</dbReference>
<evidence type="ECO:0000313" key="9">
    <source>
        <dbReference type="Proteomes" id="UP000250831"/>
    </source>
</evidence>
<keyword evidence="5" id="KW-0998">Cell outer membrane</keyword>
<keyword evidence="4" id="KW-0472">Membrane</keyword>
<evidence type="ECO:0000259" key="6">
    <source>
        <dbReference type="Pfam" id="PF07980"/>
    </source>
</evidence>
<protein>
    <recommendedName>
        <fullName evidence="10">RagB/SusD family nutrient uptake outer membrane protein</fullName>
    </recommendedName>
</protein>
<sequence>MMKRFLNILWLGVIVFSLSACQKYLEVQSNYGLAVPNSLDDLQKLLDDSQIMNLKFPSFGEASADNYYLSQSVYDALIDYGQQTYIWQNDHMNFGNDWSSSYSTVYNSNLVLDRIKKINRDESNANQYDAIYASAKFYQASQYLALLWTYSKAYTQESKTDMGIVLRNSSDFHAPSYRSSIAECYEKVITDLKECSGMLPEKTSHVMRPNKYAAYATLARAYLSMQVYDSANYYVDLALKYNADLLDFNNLSEVKMTASYPFTIFNKETLFYAELLVNINLTSSRALTDTLLYRSYESNDLRRSAYFKVAADGTTTFKGSYAGSSKLFSGIATDELYLMRAECNVRMGNVEAGMADLNYLLRYRYKVGTFIPYVIKDKTEALALILKERRKELLYRGLRWIDLKRLNAEGREISIARKLNGQLIALQPNSNAYALPLPEDIIRLTGMQQNPK</sequence>
<dbReference type="RefSeq" id="WP_108636788.1">
    <property type="nucleotide sequence ID" value="NZ_QCXX01000010.1"/>
</dbReference>
<feature type="domain" description="RagB/SusD" evidence="6">
    <location>
        <begin position="335"/>
        <end position="410"/>
    </location>
</feature>
<dbReference type="PROSITE" id="PS51257">
    <property type="entry name" value="PROKAR_LIPOPROTEIN"/>
    <property type="match status" value="1"/>
</dbReference>
<comment type="subcellular location">
    <subcellularLocation>
        <location evidence="1">Cell outer membrane</location>
    </subcellularLocation>
</comment>
<dbReference type="SUPFAM" id="SSF48452">
    <property type="entry name" value="TPR-like"/>
    <property type="match status" value="1"/>
</dbReference>
<comment type="caution">
    <text evidence="8">The sequence shown here is derived from an EMBL/GenBank/DDBJ whole genome shotgun (WGS) entry which is preliminary data.</text>
</comment>
<evidence type="ECO:0008006" key="10">
    <source>
        <dbReference type="Google" id="ProtNLM"/>
    </source>
</evidence>
<reference evidence="8 9" key="1">
    <citation type="submission" date="2018-04" db="EMBL/GenBank/DDBJ databases">
        <title>Sphingobacterium sp. M46 Genome.</title>
        <authorList>
            <person name="Cheng J."/>
            <person name="Li Y."/>
        </authorList>
    </citation>
    <scope>NUCLEOTIDE SEQUENCE [LARGE SCALE GENOMIC DNA]</scope>
    <source>
        <strain evidence="8 9">M46</strain>
    </source>
</reference>
<dbReference type="InterPro" id="IPR011990">
    <property type="entry name" value="TPR-like_helical_dom_sf"/>
</dbReference>
<dbReference type="InterPro" id="IPR012944">
    <property type="entry name" value="SusD_RagB_dom"/>
</dbReference>
<gene>
    <name evidence="8" type="ORF">DCO56_26955</name>
</gene>
<dbReference type="Pfam" id="PF07980">
    <property type="entry name" value="SusD_RagB"/>
    <property type="match status" value="1"/>
</dbReference>
<accession>A0A363NKV2</accession>
<evidence type="ECO:0000256" key="2">
    <source>
        <dbReference type="ARBA" id="ARBA00006275"/>
    </source>
</evidence>
<proteinExistence type="inferred from homology"/>
<dbReference type="OrthoDB" id="653598at2"/>
<dbReference type="InterPro" id="IPR033985">
    <property type="entry name" value="SusD-like_N"/>
</dbReference>
<dbReference type="AlphaFoldDB" id="A0A363NKV2"/>
<keyword evidence="9" id="KW-1185">Reference proteome</keyword>
<dbReference type="Gene3D" id="1.25.40.390">
    <property type="match status" value="2"/>
</dbReference>
<name>A0A363NKV2_9SPHI</name>
<evidence type="ECO:0000256" key="4">
    <source>
        <dbReference type="ARBA" id="ARBA00023136"/>
    </source>
</evidence>
<evidence type="ECO:0000256" key="3">
    <source>
        <dbReference type="ARBA" id="ARBA00022729"/>
    </source>
</evidence>
<dbReference type="Proteomes" id="UP000250831">
    <property type="component" value="Unassembled WGS sequence"/>
</dbReference>
<evidence type="ECO:0000313" key="8">
    <source>
        <dbReference type="EMBL" id="PUV21448.1"/>
    </source>
</evidence>
<comment type="similarity">
    <text evidence="2">Belongs to the SusD family.</text>
</comment>
<organism evidence="8 9">
    <name type="scientific">Sphingobacterium athyrii</name>
    <dbReference type="NCBI Taxonomy" id="2152717"/>
    <lineage>
        <taxon>Bacteria</taxon>
        <taxon>Pseudomonadati</taxon>
        <taxon>Bacteroidota</taxon>
        <taxon>Sphingobacteriia</taxon>
        <taxon>Sphingobacteriales</taxon>
        <taxon>Sphingobacteriaceae</taxon>
        <taxon>Sphingobacterium</taxon>
    </lineage>
</organism>
<feature type="domain" description="SusD-like N-terminal" evidence="7">
    <location>
        <begin position="24"/>
        <end position="223"/>
    </location>
</feature>
<dbReference type="EMBL" id="QCXX01000010">
    <property type="protein sequence ID" value="PUV21448.1"/>
    <property type="molecule type" value="Genomic_DNA"/>
</dbReference>
<evidence type="ECO:0000259" key="7">
    <source>
        <dbReference type="Pfam" id="PF14322"/>
    </source>
</evidence>
<evidence type="ECO:0000256" key="1">
    <source>
        <dbReference type="ARBA" id="ARBA00004442"/>
    </source>
</evidence>